<evidence type="ECO:0000256" key="1">
    <source>
        <dbReference type="SAM" id="MobiDB-lite"/>
    </source>
</evidence>
<reference evidence="3 4" key="1">
    <citation type="submission" date="2023-05" db="EMBL/GenBank/DDBJ databases">
        <title>Adaptations of aquatic viruses from atmosphere-close ecosystems of the Central Arctic Ocean.</title>
        <authorList>
            <person name="Rahlff J."/>
            <person name="Holmfeldt K."/>
        </authorList>
    </citation>
    <scope>NUCLEOTIDE SEQUENCE [LARGE SCALE GENOMIC DNA]</scope>
    <source>
        <strain evidence="3 4">Arc14</strain>
    </source>
</reference>
<evidence type="ECO:0000313" key="4">
    <source>
        <dbReference type="Proteomes" id="UP001568894"/>
    </source>
</evidence>
<accession>A0ABV4K8U2</accession>
<feature type="region of interest" description="Disordered" evidence="1">
    <location>
        <begin position="30"/>
        <end position="49"/>
    </location>
</feature>
<feature type="signal peptide" evidence="2">
    <location>
        <begin position="1"/>
        <end position="26"/>
    </location>
</feature>
<proteinExistence type="predicted"/>
<keyword evidence="4" id="KW-1185">Reference proteome</keyword>
<comment type="caution">
    <text evidence="3">The sequence shown here is derived from an EMBL/GenBank/DDBJ whole genome shotgun (WGS) entry which is preliminary data.</text>
</comment>
<name>A0ABV4K8U2_9FLAO</name>
<dbReference type="RefSeq" id="WP_371567158.1">
    <property type="nucleotide sequence ID" value="NZ_JASMRN010000001.1"/>
</dbReference>
<organism evidence="3 4">
    <name type="scientific">Flavobacterium frigidarium</name>
    <dbReference type="NCBI Taxonomy" id="99286"/>
    <lineage>
        <taxon>Bacteria</taxon>
        <taxon>Pseudomonadati</taxon>
        <taxon>Bacteroidota</taxon>
        <taxon>Flavobacteriia</taxon>
        <taxon>Flavobacteriales</taxon>
        <taxon>Flavobacteriaceae</taxon>
        <taxon>Flavobacterium</taxon>
    </lineage>
</organism>
<evidence type="ECO:0000256" key="2">
    <source>
        <dbReference type="SAM" id="SignalP"/>
    </source>
</evidence>
<dbReference type="Proteomes" id="UP001568894">
    <property type="component" value="Unassembled WGS sequence"/>
</dbReference>
<gene>
    <name evidence="3" type="ORF">QO192_00375</name>
</gene>
<evidence type="ECO:0000313" key="3">
    <source>
        <dbReference type="EMBL" id="MEZ7513726.1"/>
    </source>
</evidence>
<protein>
    <submittedName>
        <fullName evidence="3">Uncharacterized protein</fullName>
    </submittedName>
</protein>
<dbReference type="EMBL" id="JASMRN010000001">
    <property type="protein sequence ID" value="MEZ7513726.1"/>
    <property type="molecule type" value="Genomic_DNA"/>
</dbReference>
<keyword evidence="2" id="KW-0732">Signal</keyword>
<sequence>MKKTLQNTFKVRAVIALMLSAGAVSAQRTTSTAATEDFTKETSSTLGASGGSVRVVDNKGTIKYLQSANGITTLTNVTPAGGITTTWQLGGTLTDDTYIDVKGKAFALDGIELISAATVSPSTDATSLSSHGTGTGFTFLVRDEDTGAIKKLLATDLITSGQTYFTAVDGQVEFIVAVGAGTDPNTITADAIPLPKFDKVWVYRNGAKLIAGLDYTIDDSKVFLNHRVSATPNDWTIYAGDIIEVQYYK</sequence>
<feature type="chain" id="PRO_5046083235" evidence="2">
    <location>
        <begin position="27"/>
        <end position="249"/>
    </location>
</feature>